<dbReference type="EMBL" id="JANUGQ010000029">
    <property type="protein sequence ID" value="MCS0639000.1"/>
    <property type="molecule type" value="Genomic_DNA"/>
</dbReference>
<comment type="caution">
    <text evidence="2">The sequence shown here is derived from an EMBL/GenBank/DDBJ whole genome shotgun (WGS) entry which is preliminary data.</text>
</comment>
<name>A0ABT2CNW7_9ACTN</name>
<reference evidence="2" key="1">
    <citation type="submission" date="2022-08" db="EMBL/GenBank/DDBJ databases">
        <authorList>
            <person name="Somphong A."/>
            <person name="Phongsopitanun W."/>
        </authorList>
    </citation>
    <scope>NUCLEOTIDE SEQUENCE</scope>
    <source>
        <strain evidence="2">LP05-1</strain>
    </source>
</reference>
<dbReference type="InterPro" id="IPR043917">
    <property type="entry name" value="DUF5753"/>
</dbReference>
<protein>
    <submittedName>
        <fullName evidence="2">DUF5753 domain-containing protein</fullName>
    </submittedName>
</protein>
<dbReference type="RefSeq" id="WP_258790311.1">
    <property type="nucleotide sequence ID" value="NZ_JANUGQ010000029.1"/>
</dbReference>
<evidence type="ECO:0000313" key="2">
    <source>
        <dbReference type="EMBL" id="MCS0639000.1"/>
    </source>
</evidence>
<proteinExistence type="predicted"/>
<dbReference type="Pfam" id="PF19054">
    <property type="entry name" value="DUF5753"/>
    <property type="match status" value="1"/>
</dbReference>
<organism evidence="2 3">
    <name type="scientific">Streptomyces pyxinae</name>
    <dbReference type="NCBI Taxonomy" id="2970734"/>
    <lineage>
        <taxon>Bacteria</taxon>
        <taxon>Bacillati</taxon>
        <taxon>Actinomycetota</taxon>
        <taxon>Actinomycetes</taxon>
        <taxon>Kitasatosporales</taxon>
        <taxon>Streptomycetaceae</taxon>
        <taxon>Streptomyces</taxon>
    </lineage>
</organism>
<feature type="domain" description="DUF5753" evidence="1">
    <location>
        <begin position="23"/>
        <end position="94"/>
    </location>
</feature>
<sequence length="99" mass="11551">MRLVADQDRGWWMDDPGLPEVFGSLVSFEDYATYERGWANSLISGLLQTRAHALALHQEARIRKEPDAITAEEDNRMRRQEILQRGPSYLRVVLRTPRR</sequence>
<evidence type="ECO:0000313" key="3">
    <source>
        <dbReference type="Proteomes" id="UP001431313"/>
    </source>
</evidence>
<gene>
    <name evidence="2" type="ORF">NX801_25815</name>
</gene>
<accession>A0ABT2CNW7</accession>
<keyword evidence="3" id="KW-1185">Reference proteome</keyword>
<evidence type="ECO:0000259" key="1">
    <source>
        <dbReference type="Pfam" id="PF19054"/>
    </source>
</evidence>
<dbReference type="Proteomes" id="UP001431313">
    <property type="component" value="Unassembled WGS sequence"/>
</dbReference>